<keyword evidence="2" id="KW-1185">Reference proteome</keyword>
<proteinExistence type="predicted"/>
<dbReference type="EMBL" id="KN819429">
    <property type="protein sequence ID" value="KIJ09870.1"/>
    <property type="molecule type" value="Genomic_DNA"/>
</dbReference>
<accession>A0A0C9T2C7</accession>
<reference evidence="2" key="2">
    <citation type="submission" date="2015-01" db="EMBL/GenBank/DDBJ databases">
        <title>Evolutionary Origins and Diversification of the Mycorrhizal Mutualists.</title>
        <authorList>
            <consortium name="DOE Joint Genome Institute"/>
            <consortium name="Mycorrhizal Genomics Consortium"/>
            <person name="Kohler A."/>
            <person name="Kuo A."/>
            <person name="Nagy L.G."/>
            <person name="Floudas D."/>
            <person name="Copeland A."/>
            <person name="Barry K.W."/>
            <person name="Cichocki N."/>
            <person name="Veneault-Fourrey C."/>
            <person name="LaButti K."/>
            <person name="Lindquist E.A."/>
            <person name="Lipzen A."/>
            <person name="Lundell T."/>
            <person name="Morin E."/>
            <person name="Murat C."/>
            <person name="Riley R."/>
            <person name="Ohm R."/>
            <person name="Sun H."/>
            <person name="Tunlid A."/>
            <person name="Henrissat B."/>
            <person name="Grigoriev I.V."/>
            <person name="Hibbett D.S."/>
            <person name="Martin F."/>
        </authorList>
    </citation>
    <scope>NUCLEOTIDE SEQUENCE [LARGE SCALE GENOMIC DNA]</scope>
    <source>
        <strain evidence="2">ATCC 200175</strain>
    </source>
</reference>
<dbReference type="HOGENOM" id="CLU_2979717_0_0_1"/>
<evidence type="ECO:0000313" key="1">
    <source>
        <dbReference type="EMBL" id="KIJ09870.1"/>
    </source>
</evidence>
<dbReference type="AlphaFoldDB" id="A0A0C9T2C7"/>
<evidence type="ECO:0000313" key="2">
    <source>
        <dbReference type="Proteomes" id="UP000053647"/>
    </source>
</evidence>
<dbReference type="Proteomes" id="UP000053647">
    <property type="component" value="Unassembled WGS sequence"/>
</dbReference>
<sequence>MATRTRSAKSGSCWTVNDLDSYHISLNQVDPLLFFGLQALPQPPVDQELIDVVDADAM</sequence>
<reference evidence="1 2" key="1">
    <citation type="submission" date="2014-06" db="EMBL/GenBank/DDBJ databases">
        <authorList>
            <consortium name="DOE Joint Genome Institute"/>
            <person name="Kuo A."/>
            <person name="Kohler A."/>
            <person name="Nagy L.G."/>
            <person name="Floudas D."/>
            <person name="Copeland A."/>
            <person name="Barry K.W."/>
            <person name="Cichocki N."/>
            <person name="Veneault-Fourrey C."/>
            <person name="LaButti K."/>
            <person name="Lindquist E.A."/>
            <person name="Lipzen A."/>
            <person name="Lundell T."/>
            <person name="Morin E."/>
            <person name="Murat C."/>
            <person name="Sun H."/>
            <person name="Tunlid A."/>
            <person name="Henrissat B."/>
            <person name="Grigoriev I.V."/>
            <person name="Hibbett D.S."/>
            <person name="Martin F."/>
            <person name="Nordberg H.P."/>
            <person name="Cantor M.N."/>
            <person name="Hua S.X."/>
        </authorList>
    </citation>
    <scope>NUCLEOTIDE SEQUENCE [LARGE SCALE GENOMIC DNA]</scope>
    <source>
        <strain evidence="1 2">ATCC 200175</strain>
    </source>
</reference>
<name>A0A0C9T2C7_PAXIN</name>
<protein>
    <submittedName>
        <fullName evidence="1">Uncharacterized protein</fullName>
    </submittedName>
</protein>
<organism evidence="1 2">
    <name type="scientific">Paxillus involutus ATCC 200175</name>
    <dbReference type="NCBI Taxonomy" id="664439"/>
    <lineage>
        <taxon>Eukaryota</taxon>
        <taxon>Fungi</taxon>
        <taxon>Dikarya</taxon>
        <taxon>Basidiomycota</taxon>
        <taxon>Agaricomycotina</taxon>
        <taxon>Agaricomycetes</taxon>
        <taxon>Agaricomycetidae</taxon>
        <taxon>Boletales</taxon>
        <taxon>Paxilineae</taxon>
        <taxon>Paxillaceae</taxon>
        <taxon>Paxillus</taxon>
    </lineage>
</organism>
<dbReference type="OrthoDB" id="3258141at2759"/>
<gene>
    <name evidence="1" type="ORF">PAXINDRAFT_86876</name>
</gene>